<name>W9QSL2_9ROSA</name>
<evidence type="ECO:0000256" key="2">
    <source>
        <dbReference type="ARBA" id="ARBA00022741"/>
    </source>
</evidence>
<dbReference type="InterPro" id="IPR041118">
    <property type="entry name" value="Rx_N"/>
</dbReference>
<evidence type="ECO:0000256" key="1">
    <source>
        <dbReference type="ARBA" id="ARBA00022737"/>
    </source>
</evidence>
<dbReference type="AlphaFoldDB" id="W9QSL2"/>
<dbReference type="Gene3D" id="1.20.5.4130">
    <property type="match status" value="1"/>
</dbReference>
<evidence type="ECO:0000313" key="5">
    <source>
        <dbReference type="EMBL" id="EXB37537.1"/>
    </source>
</evidence>
<keyword evidence="6" id="KW-1185">Reference proteome</keyword>
<feature type="domain" description="Disease resistance N-terminal" evidence="4">
    <location>
        <begin position="9"/>
        <end position="88"/>
    </location>
</feature>
<keyword evidence="2" id="KW-0547">Nucleotide-binding</keyword>
<protein>
    <recommendedName>
        <fullName evidence="4">Disease resistance N-terminal domain-containing protein</fullName>
    </recommendedName>
</protein>
<proteinExistence type="predicted"/>
<keyword evidence="3" id="KW-0611">Plant defense</keyword>
<evidence type="ECO:0000256" key="3">
    <source>
        <dbReference type="ARBA" id="ARBA00022821"/>
    </source>
</evidence>
<sequence length="91" mass="10469">MAELVAEAFLTVAFEKLFKLLASQEFRSFFQGKKSIDDQLGLLNEKLKTASLLLNDAEDKQITDDRVKEWLDDLKDVIFRADDLVEEICND</sequence>
<dbReference type="Proteomes" id="UP000030645">
    <property type="component" value="Unassembled WGS sequence"/>
</dbReference>
<organism evidence="5 6">
    <name type="scientific">Morus notabilis</name>
    <dbReference type="NCBI Taxonomy" id="981085"/>
    <lineage>
        <taxon>Eukaryota</taxon>
        <taxon>Viridiplantae</taxon>
        <taxon>Streptophyta</taxon>
        <taxon>Embryophyta</taxon>
        <taxon>Tracheophyta</taxon>
        <taxon>Spermatophyta</taxon>
        <taxon>Magnoliopsida</taxon>
        <taxon>eudicotyledons</taxon>
        <taxon>Gunneridae</taxon>
        <taxon>Pentapetalae</taxon>
        <taxon>rosids</taxon>
        <taxon>fabids</taxon>
        <taxon>Rosales</taxon>
        <taxon>Moraceae</taxon>
        <taxon>Moreae</taxon>
        <taxon>Morus</taxon>
    </lineage>
</organism>
<dbReference type="GO" id="GO:0000166">
    <property type="term" value="F:nucleotide binding"/>
    <property type="evidence" value="ECO:0007669"/>
    <property type="project" value="UniProtKB-KW"/>
</dbReference>
<gene>
    <name evidence="5" type="ORF">L484_004068</name>
</gene>
<accession>W9QSL2</accession>
<dbReference type="EMBL" id="KE343641">
    <property type="protein sequence ID" value="EXB37537.1"/>
    <property type="molecule type" value="Genomic_DNA"/>
</dbReference>
<dbReference type="Pfam" id="PF18052">
    <property type="entry name" value="Rx_N"/>
    <property type="match status" value="1"/>
</dbReference>
<dbReference type="GO" id="GO:0006952">
    <property type="term" value="P:defense response"/>
    <property type="evidence" value="ECO:0007669"/>
    <property type="project" value="UniProtKB-KW"/>
</dbReference>
<keyword evidence="1" id="KW-0677">Repeat</keyword>
<reference evidence="6" key="1">
    <citation type="submission" date="2013-01" db="EMBL/GenBank/DDBJ databases">
        <title>Draft Genome Sequence of a Mulberry Tree, Morus notabilis C.K. Schneid.</title>
        <authorList>
            <person name="He N."/>
            <person name="Zhao S."/>
        </authorList>
    </citation>
    <scope>NUCLEOTIDE SEQUENCE</scope>
</reference>
<evidence type="ECO:0000313" key="6">
    <source>
        <dbReference type="Proteomes" id="UP000030645"/>
    </source>
</evidence>
<dbReference type="eggNOG" id="KOG4658">
    <property type="taxonomic scope" value="Eukaryota"/>
</dbReference>
<evidence type="ECO:0000259" key="4">
    <source>
        <dbReference type="Pfam" id="PF18052"/>
    </source>
</evidence>